<organism evidence="10 11">
    <name type="scientific">Acrasis kona</name>
    <dbReference type="NCBI Taxonomy" id="1008807"/>
    <lineage>
        <taxon>Eukaryota</taxon>
        <taxon>Discoba</taxon>
        <taxon>Heterolobosea</taxon>
        <taxon>Tetramitia</taxon>
        <taxon>Eutetramitia</taxon>
        <taxon>Acrasidae</taxon>
        <taxon>Acrasis</taxon>
    </lineage>
</organism>
<keyword evidence="6" id="KW-0378">Hydrolase</keyword>
<dbReference type="FunFam" id="3.20.20.140:FF:000035">
    <property type="entry name" value="Probable amp deaminase"/>
    <property type="match status" value="1"/>
</dbReference>
<dbReference type="GO" id="GO:0032264">
    <property type="term" value="P:IMP salvage"/>
    <property type="evidence" value="ECO:0007669"/>
    <property type="project" value="InterPro"/>
</dbReference>
<accession>A0AAW2YNB8</accession>
<reference evidence="10 11" key="1">
    <citation type="submission" date="2024-03" db="EMBL/GenBank/DDBJ databases">
        <title>The Acrasis kona genome and developmental transcriptomes reveal deep origins of eukaryotic multicellular pathways.</title>
        <authorList>
            <person name="Sheikh S."/>
            <person name="Fu C.-J."/>
            <person name="Brown M.W."/>
            <person name="Baldauf S.L."/>
        </authorList>
    </citation>
    <scope>NUCLEOTIDE SEQUENCE [LARGE SCALE GENOMIC DNA]</scope>
    <source>
        <strain evidence="10 11">ATCC MYA-3509</strain>
    </source>
</reference>
<evidence type="ECO:0000256" key="3">
    <source>
        <dbReference type="ARBA" id="ARBA00006676"/>
    </source>
</evidence>
<dbReference type="AlphaFoldDB" id="A0AAW2YNB8"/>
<comment type="similarity">
    <text evidence="3">Belongs to the metallo-dependent hydrolases superfamily. Adenosine and AMP deaminases family.</text>
</comment>
<dbReference type="GO" id="GO:0046033">
    <property type="term" value="P:AMP metabolic process"/>
    <property type="evidence" value="ECO:0007669"/>
    <property type="project" value="TreeGrafter"/>
</dbReference>
<evidence type="ECO:0000256" key="8">
    <source>
        <dbReference type="ARBA" id="ARBA00023080"/>
    </source>
</evidence>
<dbReference type="FunFam" id="4.10.800.20:FF:000001">
    <property type="entry name" value="AMP deaminase"/>
    <property type="match status" value="1"/>
</dbReference>
<dbReference type="PROSITE" id="PS00485">
    <property type="entry name" value="A_DEAMINASE"/>
    <property type="match status" value="1"/>
</dbReference>
<dbReference type="NCBIfam" id="TIGR01429">
    <property type="entry name" value="AMP_deaminase"/>
    <property type="match status" value="1"/>
</dbReference>
<evidence type="ECO:0000256" key="5">
    <source>
        <dbReference type="ARBA" id="ARBA00022723"/>
    </source>
</evidence>
<dbReference type="GO" id="GO:0003876">
    <property type="term" value="F:AMP deaminase activity"/>
    <property type="evidence" value="ECO:0007669"/>
    <property type="project" value="UniProtKB-EC"/>
</dbReference>
<proteinExistence type="inferred from homology"/>
<keyword evidence="5" id="KW-0479">Metal-binding</keyword>
<dbReference type="InterPro" id="IPR006329">
    <property type="entry name" value="AMPD"/>
</dbReference>
<evidence type="ECO:0000313" key="10">
    <source>
        <dbReference type="EMBL" id="KAL0478600.1"/>
    </source>
</evidence>
<keyword evidence="11" id="KW-1185">Reference proteome</keyword>
<feature type="region of interest" description="Disordered" evidence="9">
    <location>
        <begin position="97"/>
        <end position="130"/>
    </location>
</feature>
<dbReference type="InterPro" id="IPR006650">
    <property type="entry name" value="A/AMP_deam_AS"/>
</dbReference>
<dbReference type="SUPFAM" id="SSF51556">
    <property type="entry name" value="Metallo-dependent hydrolases"/>
    <property type="match status" value="1"/>
</dbReference>
<dbReference type="Proteomes" id="UP001431209">
    <property type="component" value="Unassembled WGS sequence"/>
</dbReference>
<dbReference type="Gene3D" id="4.10.800.20">
    <property type="match status" value="1"/>
</dbReference>
<protein>
    <recommendedName>
        <fullName evidence="4">AMP deaminase</fullName>
        <ecNumber evidence="4">3.5.4.6</ecNumber>
    </recommendedName>
</protein>
<comment type="cofactor">
    <cofactor evidence="1">
        <name>Zn(2+)</name>
        <dbReference type="ChEBI" id="CHEBI:29105"/>
    </cofactor>
</comment>
<evidence type="ECO:0000256" key="7">
    <source>
        <dbReference type="ARBA" id="ARBA00022833"/>
    </source>
</evidence>
<dbReference type="EC" id="3.5.4.6" evidence="4"/>
<dbReference type="GO" id="GO:0005829">
    <property type="term" value="C:cytosol"/>
    <property type="evidence" value="ECO:0007669"/>
    <property type="project" value="TreeGrafter"/>
</dbReference>
<dbReference type="GO" id="GO:0046872">
    <property type="term" value="F:metal ion binding"/>
    <property type="evidence" value="ECO:0007669"/>
    <property type="project" value="UniProtKB-KW"/>
</dbReference>
<dbReference type="PANTHER" id="PTHR11359">
    <property type="entry name" value="AMP DEAMINASE"/>
    <property type="match status" value="1"/>
</dbReference>
<evidence type="ECO:0000256" key="9">
    <source>
        <dbReference type="SAM" id="MobiDB-lite"/>
    </source>
</evidence>
<evidence type="ECO:0000256" key="1">
    <source>
        <dbReference type="ARBA" id="ARBA00001947"/>
    </source>
</evidence>
<evidence type="ECO:0000256" key="2">
    <source>
        <dbReference type="ARBA" id="ARBA00004955"/>
    </source>
</evidence>
<dbReference type="Pfam" id="PF19326">
    <property type="entry name" value="AMP_deaminase"/>
    <property type="match status" value="1"/>
</dbReference>
<keyword evidence="7" id="KW-0862">Zinc</keyword>
<evidence type="ECO:0000313" key="11">
    <source>
        <dbReference type="Proteomes" id="UP001431209"/>
    </source>
</evidence>
<gene>
    <name evidence="10" type="ORF">AKO1_008394</name>
</gene>
<comment type="pathway">
    <text evidence="2">Purine metabolism; IMP biosynthesis via salvage pathway; IMP from AMP: step 1/1.</text>
</comment>
<evidence type="ECO:0000256" key="4">
    <source>
        <dbReference type="ARBA" id="ARBA00012775"/>
    </source>
</evidence>
<evidence type="ECO:0000256" key="6">
    <source>
        <dbReference type="ARBA" id="ARBA00022801"/>
    </source>
</evidence>
<sequence>MLANTISALVYDVHDVVTKKVPATAQQPSTEPQTPRSLNQSKVDQLLKSIVTFGEEPVNDEVIDVALTLNDAILSRNKHMLKKPHLPWELPTNVSEKEVKETLKKRRNTQAKEHPGEPQPYANYDPFDVSNHDPSLVTKESFVLKEGVMQVYPTEKHEEKSLYSYVPYKEHYDDYKKISKSIHHAPTKSFCYNRLKSLELKFTLYTSHNESEEYLEQKSVSHRDFYNVRKVDTHIHMASAMNQKHLLRFIKKKIRTSPNEVVIFRDGKKLTLAQVFQSLNLTAYELSVDTLDVHADKNLQHRFDKFNSKYNPFGQSRLRDIFMKTDNLIKGKYFGELCKEVLQDLQDSKYQMAEPRISIYGRSPDEWDKLASWVVDNKLYSDNCRWLIQIPRLYNIHKDLNQVQNFAQLLNNIFMPLFEVTRDASSHPHLDAFLKQVSGFDSVDDESKSEGRFHSRLKNPSEWNSHENPPYAYYSYYFYVNIRILNQYRASKNLNTFDFRPHAGEAGDINNLISSFLLSDNISHGINLRHSPVLQYLYYLCQIGLAVAPLSNNSLFLNYNRNPFPVFFMRGLNVSLSTDDPLMFHFTKEPLMEEYSIAAQVWHLSNTDLCEVARNSVLQSGWEHHFKEHHLGKFYWCHGVVGNDIAKTNVPNIRIRYRHETLLDEYLFINKCLLLNELALGEKKEVLGSSKNYRSSLSFDDLMKIVNRDNKPMFFRAAEHGNQLKNIYIKSHVDDDKNHQHVMMVDKTVSTPTVRSDSELFDGNDDRVKVSSKSWMDGVIKYGPVVLLVATWSFMYLNKNKVN</sequence>
<dbReference type="Gene3D" id="3.20.20.140">
    <property type="entry name" value="Metal-dependent hydrolases"/>
    <property type="match status" value="1"/>
</dbReference>
<dbReference type="PANTHER" id="PTHR11359:SF0">
    <property type="entry name" value="AMP DEAMINASE"/>
    <property type="match status" value="1"/>
</dbReference>
<dbReference type="InterPro" id="IPR032466">
    <property type="entry name" value="Metal_Hydrolase"/>
</dbReference>
<name>A0AAW2YNB8_9EUKA</name>
<comment type="caution">
    <text evidence="10">The sequence shown here is derived from an EMBL/GenBank/DDBJ whole genome shotgun (WGS) entry which is preliminary data.</text>
</comment>
<keyword evidence="8" id="KW-0546">Nucleotide metabolism</keyword>
<dbReference type="EMBL" id="JAOPGA020000444">
    <property type="protein sequence ID" value="KAL0478600.1"/>
    <property type="molecule type" value="Genomic_DNA"/>
</dbReference>